<dbReference type="KEGG" id="tbk:HF295_07610"/>
<dbReference type="AlphaFoldDB" id="A0A7L6N5F5"/>
<dbReference type="RefSeq" id="WP_312031570.1">
    <property type="nucleotide sequence ID" value="NZ_CP051151.1"/>
</dbReference>
<reference evidence="1 2" key="1">
    <citation type="submission" date="2020-04" db="EMBL/GenBank/DDBJ databases">
        <authorList>
            <person name="Zheng R.K."/>
            <person name="Sun C.M."/>
        </authorList>
    </citation>
    <scope>NUCLEOTIDE SEQUENCE [LARGE SCALE GENOMIC DNA]</scope>
    <source>
        <strain evidence="2">zrk29</strain>
    </source>
</reference>
<accession>A0A7L6N5F5</accession>
<evidence type="ECO:0000313" key="2">
    <source>
        <dbReference type="Proteomes" id="UP000512167"/>
    </source>
</evidence>
<keyword evidence="2" id="KW-1185">Reference proteome</keyword>
<gene>
    <name evidence="1" type="ORF">HF295_07610</name>
</gene>
<name>A0A7L6N5F5_9MOLU</name>
<dbReference type="Pfam" id="PF14022">
    <property type="entry name" value="DUF4238"/>
    <property type="match status" value="1"/>
</dbReference>
<protein>
    <submittedName>
        <fullName evidence="1">DUF4238 domain-containing protein</fullName>
    </submittedName>
</protein>
<organism evidence="1 2">
    <name type="scientific">Hujiaoplasma nucleasis</name>
    <dbReference type="NCBI Taxonomy" id="2725268"/>
    <lineage>
        <taxon>Bacteria</taxon>
        <taxon>Bacillati</taxon>
        <taxon>Mycoplasmatota</taxon>
        <taxon>Mollicutes</taxon>
        <taxon>Candidatus Izemoplasmatales</taxon>
        <taxon>Hujiaoplasmataceae</taxon>
        <taxon>Hujiaoplasma</taxon>
    </lineage>
</organism>
<dbReference type="EMBL" id="CP051151">
    <property type="protein sequence ID" value="QLY40722.1"/>
    <property type="molecule type" value="Genomic_DNA"/>
</dbReference>
<proteinExistence type="predicted"/>
<evidence type="ECO:0000313" key="1">
    <source>
        <dbReference type="EMBL" id="QLY40722.1"/>
    </source>
</evidence>
<dbReference type="InterPro" id="IPR025332">
    <property type="entry name" value="DUF4238"/>
</dbReference>
<sequence length="140" mass="16846">MGNYVKHHYIPQFILKRFSHDNKVNVFNHIKFSLTSISIRNLFMVENLYDYYVYEDIKVIEKELASKIESPMGQICSRVVKELKEKPKNITFTRKELLIIKKYMMLQFYRTEGNMTYYIGSNISRKNELSKYNINQDCCF</sequence>
<dbReference type="Proteomes" id="UP000512167">
    <property type="component" value="Chromosome"/>
</dbReference>